<protein>
    <recommendedName>
        <fullName evidence="1">Altered inheritance of mitochondria protein 6</fullName>
    </recommendedName>
</protein>
<dbReference type="InterPro" id="IPR051236">
    <property type="entry name" value="HAT_RTT109-like"/>
</dbReference>
<gene>
    <name evidence="2" type="ORF">GCM10020369_15210</name>
</gene>
<name>A0ABP6SUW4_9ACTN</name>
<dbReference type="PANTHER" id="PTHR31571">
    <property type="entry name" value="ALTERED INHERITANCE OF MITOCHONDRIA PROTEIN 6"/>
    <property type="match status" value="1"/>
</dbReference>
<dbReference type="RefSeq" id="WP_345727276.1">
    <property type="nucleotide sequence ID" value="NZ_BAAAYN010000008.1"/>
</dbReference>
<evidence type="ECO:0000313" key="2">
    <source>
        <dbReference type="EMBL" id="GAA3384655.1"/>
    </source>
</evidence>
<proteinExistence type="predicted"/>
<dbReference type="Gene3D" id="3.20.20.190">
    <property type="entry name" value="Phosphatidylinositol (PI) phosphodiesterase"/>
    <property type="match status" value="1"/>
</dbReference>
<dbReference type="EMBL" id="BAAAYN010000008">
    <property type="protein sequence ID" value="GAA3384655.1"/>
    <property type="molecule type" value="Genomic_DNA"/>
</dbReference>
<sequence length="285" mass="31860">MSSLVTVLVGLAVVVVIGVGVGVATHLRHRRWGPLVGGHAHNDYQHGRPLLSALDQGFTSVEVDVWPHQDEEGVARLLVGHDAEDLEYWRTLRGLYLEPLARRVAAHGGVLPGYDRPFQLLVEVKHDPEWCWELLSAELAEYQDMLTRFEGDQIHPGAVTVVISGKPPREALAAEPVRYAACDGTLAAVGSDAPAALVPLCSEKWDWKFHWNGHGQMPEEERAKLREWVAKAHAEGRTVRFWGVPARSRKQRKAFWREMRDAEVDYLGTDDLSALRAFLHVPSAR</sequence>
<evidence type="ECO:0000313" key="3">
    <source>
        <dbReference type="Proteomes" id="UP001501676"/>
    </source>
</evidence>
<dbReference type="SUPFAM" id="SSF51695">
    <property type="entry name" value="PLC-like phosphodiesterases"/>
    <property type="match status" value="1"/>
</dbReference>
<reference evidence="3" key="1">
    <citation type="journal article" date="2019" name="Int. J. Syst. Evol. Microbiol.">
        <title>The Global Catalogue of Microorganisms (GCM) 10K type strain sequencing project: providing services to taxonomists for standard genome sequencing and annotation.</title>
        <authorList>
            <consortium name="The Broad Institute Genomics Platform"/>
            <consortium name="The Broad Institute Genome Sequencing Center for Infectious Disease"/>
            <person name="Wu L."/>
            <person name="Ma J."/>
        </authorList>
    </citation>
    <scope>NUCLEOTIDE SEQUENCE [LARGE SCALE GENOMIC DNA]</scope>
    <source>
        <strain evidence="3">JCM 9458</strain>
    </source>
</reference>
<organism evidence="2 3">
    <name type="scientific">Cryptosporangium minutisporangium</name>
    <dbReference type="NCBI Taxonomy" id="113569"/>
    <lineage>
        <taxon>Bacteria</taxon>
        <taxon>Bacillati</taxon>
        <taxon>Actinomycetota</taxon>
        <taxon>Actinomycetes</taxon>
        <taxon>Cryptosporangiales</taxon>
        <taxon>Cryptosporangiaceae</taxon>
        <taxon>Cryptosporangium</taxon>
    </lineage>
</organism>
<dbReference type="InterPro" id="IPR017946">
    <property type="entry name" value="PLC-like_Pdiesterase_TIM-brl"/>
</dbReference>
<keyword evidence="3" id="KW-1185">Reference proteome</keyword>
<dbReference type="Proteomes" id="UP001501676">
    <property type="component" value="Unassembled WGS sequence"/>
</dbReference>
<comment type="caution">
    <text evidence="2">The sequence shown here is derived from an EMBL/GenBank/DDBJ whole genome shotgun (WGS) entry which is preliminary data.</text>
</comment>
<evidence type="ECO:0000256" key="1">
    <source>
        <dbReference type="ARBA" id="ARBA00014286"/>
    </source>
</evidence>
<dbReference type="PANTHER" id="PTHR31571:SF1">
    <property type="entry name" value="ALTERED INHERITANCE OF MITOCHONDRIA PROTEIN 6"/>
    <property type="match status" value="1"/>
</dbReference>
<accession>A0ABP6SUW4</accession>